<gene>
    <name evidence="1" type="ORF">NCTC10684_01024</name>
</gene>
<sequence length="49" mass="5435">MMNETTASVLIHRTMVDFRSFAARNSSWATRSWRETKSLMGVASGSIVG</sequence>
<name>A0A380WHJ0_AMIAI</name>
<accession>A0A380WHJ0</accession>
<dbReference type="Proteomes" id="UP000254701">
    <property type="component" value="Unassembled WGS sequence"/>
</dbReference>
<dbReference type="AlphaFoldDB" id="A0A380WHJ0"/>
<organism evidence="1 2">
    <name type="scientific">Aminobacter aminovorans</name>
    <name type="common">Chelatobacter heintzii</name>
    <dbReference type="NCBI Taxonomy" id="83263"/>
    <lineage>
        <taxon>Bacteria</taxon>
        <taxon>Pseudomonadati</taxon>
        <taxon>Pseudomonadota</taxon>
        <taxon>Alphaproteobacteria</taxon>
        <taxon>Hyphomicrobiales</taxon>
        <taxon>Phyllobacteriaceae</taxon>
        <taxon>Aminobacter</taxon>
    </lineage>
</organism>
<dbReference type="EMBL" id="UFSM01000001">
    <property type="protein sequence ID" value="SUU87822.1"/>
    <property type="molecule type" value="Genomic_DNA"/>
</dbReference>
<reference evidence="1 2" key="1">
    <citation type="submission" date="2018-06" db="EMBL/GenBank/DDBJ databases">
        <authorList>
            <consortium name="Pathogen Informatics"/>
            <person name="Doyle S."/>
        </authorList>
    </citation>
    <scope>NUCLEOTIDE SEQUENCE [LARGE SCALE GENOMIC DNA]</scope>
    <source>
        <strain evidence="1 2">NCTC10684</strain>
    </source>
</reference>
<proteinExistence type="predicted"/>
<evidence type="ECO:0000313" key="2">
    <source>
        <dbReference type="Proteomes" id="UP000254701"/>
    </source>
</evidence>
<protein>
    <submittedName>
        <fullName evidence="1">Uncharacterized protein</fullName>
    </submittedName>
</protein>
<evidence type="ECO:0000313" key="1">
    <source>
        <dbReference type="EMBL" id="SUU87822.1"/>
    </source>
</evidence>